<dbReference type="EMBL" id="CP014265">
    <property type="protein sequence ID" value="AMK15025.1"/>
    <property type="molecule type" value="Genomic_DNA"/>
</dbReference>
<dbReference type="GeneID" id="28488767"/>
<evidence type="ECO:0008006" key="5">
    <source>
        <dbReference type="Google" id="ProtNLM"/>
    </source>
</evidence>
<dbReference type="AlphaFoldDB" id="A0A126R079"/>
<dbReference type="PATRIC" id="fig|294671.3.peg.484"/>
<evidence type="ECO:0000313" key="1">
    <source>
        <dbReference type="EMBL" id="AMK15025.1"/>
    </source>
</evidence>
<dbReference type="Proteomes" id="UP000183442">
    <property type="component" value="Unassembled WGS sequence"/>
</dbReference>
<dbReference type="SUPFAM" id="SSF46785">
    <property type="entry name" value="Winged helix' DNA-binding domain"/>
    <property type="match status" value="1"/>
</dbReference>
<name>A0A126R079_METOL</name>
<keyword evidence="3" id="KW-1185">Reference proteome</keyword>
<organism evidence="1 3">
    <name type="scientific">Methanobrevibacter olleyae</name>
    <dbReference type="NCBI Taxonomy" id="294671"/>
    <lineage>
        <taxon>Archaea</taxon>
        <taxon>Methanobacteriati</taxon>
        <taxon>Methanobacteriota</taxon>
        <taxon>Methanomada group</taxon>
        <taxon>Methanobacteria</taxon>
        <taxon>Methanobacteriales</taxon>
        <taxon>Methanobacteriaceae</taxon>
        <taxon>Methanobrevibacter</taxon>
    </lineage>
</organism>
<reference evidence="4" key="4">
    <citation type="submission" date="2016-10" db="EMBL/GenBank/DDBJ databases">
        <authorList>
            <person name="Varghese N."/>
        </authorList>
    </citation>
    <scope>NUCLEOTIDE SEQUENCE [LARGE SCALE GENOMIC DNA]</scope>
    <source>
        <strain evidence="4">DSM 16632</strain>
    </source>
</reference>
<evidence type="ECO:0000313" key="2">
    <source>
        <dbReference type="EMBL" id="SFL61868.1"/>
    </source>
</evidence>
<reference evidence="2" key="3">
    <citation type="submission" date="2016-10" db="EMBL/GenBank/DDBJ databases">
        <authorList>
            <person name="de Groot N.N."/>
        </authorList>
    </citation>
    <scope>NUCLEOTIDE SEQUENCE [LARGE SCALE GENOMIC DNA]</scope>
    <source>
        <strain evidence="2">DSM 16632</strain>
    </source>
</reference>
<proteinExistence type="predicted"/>
<dbReference type="InterPro" id="IPR036388">
    <property type="entry name" value="WH-like_DNA-bd_sf"/>
</dbReference>
<gene>
    <name evidence="2" type="ORF">SAMN02910297_01338</name>
    <name evidence="1" type="ORF">YLM1_0468</name>
</gene>
<dbReference type="Proteomes" id="UP000066376">
    <property type="component" value="Chromosome"/>
</dbReference>
<reference evidence="3" key="2">
    <citation type="submission" date="2016-02" db="EMBL/GenBank/DDBJ databases">
        <title>The draft genome sequence of the rumen methanogen Methanobrevibacter olleyae YLM1.</title>
        <authorList>
            <consortium name="New Zealand Agricultural Greenhouse Gas Research Centre/Pastoral Greenhouse Gas Research Consortium"/>
            <person name="Kelly W.J."/>
            <person name="Li D."/>
            <person name="Lambie S.C."/>
            <person name="Attwood G.T."/>
            <person name="Altermann E."/>
            <person name="Leahy S.C."/>
        </authorList>
    </citation>
    <scope>NUCLEOTIDE SEQUENCE [LARGE SCALE GENOMIC DNA]</scope>
    <source>
        <strain evidence="3">YLM1</strain>
    </source>
</reference>
<reference evidence="1 3" key="1">
    <citation type="journal article" date="2016" name="Genome Announc.">
        <title>Draft Genome Sequence of the Rumen Methanogen Methanobrevibacter olleyae YLM1.</title>
        <authorList>
            <person name="Kelly W.J."/>
            <person name="Li D."/>
            <person name="Lambie S.C."/>
            <person name="Cox F."/>
            <person name="Attwood G.T."/>
            <person name="Altermann E."/>
            <person name="Leahy S.C."/>
        </authorList>
    </citation>
    <scope>NUCLEOTIDE SEQUENCE [LARGE SCALE GENOMIC DNA]</scope>
    <source>
        <strain evidence="1 3">YLM1</strain>
    </source>
</reference>
<accession>A0A126R079</accession>
<dbReference type="KEGG" id="mol:YLM1_0468"/>
<dbReference type="OrthoDB" id="68967at2157"/>
<dbReference type="EMBL" id="FOTL01000023">
    <property type="protein sequence ID" value="SFL61868.1"/>
    <property type="molecule type" value="Genomic_DNA"/>
</dbReference>
<dbReference type="RefSeq" id="WP_067145927.1">
    <property type="nucleotide sequence ID" value="NZ_CP014265.1"/>
</dbReference>
<sequence length="60" mass="6958">MENKDKVIEAFKNSEEALNAKKVSELSGVEKKEVDKIMKELKKDETIVSPKRCYWTLAEK</sequence>
<protein>
    <recommendedName>
        <fullName evidence="5">MarR family transcriptional regulator</fullName>
    </recommendedName>
</protein>
<dbReference type="Gene3D" id="1.10.10.10">
    <property type="entry name" value="Winged helix-like DNA-binding domain superfamily/Winged helix DNA-binding domain"/>
    <property type="match status" value="1"/>
</dbReference>
<evidence type="ECO:0000313" key="3">
    <source>
        <dbReference type="Proteomes" id="UP000066376"/>
    </source>
</evidence>
<evidence type="ECO:0000313" key="4">
    <source>
        <dbReference type="Proteomes" id="UP000183442"/>
    </source>
</evidence>
<dbReference type="STRING" id="294671.YLM1_0468"/>
<dbReference type="InterPro" id="IPR036390">
    <property type="entry name" value="WH_DNA-bd_sf"/>
</dbReference>